<dbReference type="InterPro" id="IPR011330">
    <property type="entry name" value="Glyco_hydro/deAcase_b/a-brl"/>
</dbReference>
<dbReference type="InterPro" id="IPR028995">
    <property type="entry name" value="Glyco_hydro_57/38_cen_sf"/>
</dbReference>
<keyword evidence="9" id="KW-0732">Signal</keyword>
<dbReference type="InterPro" id="IPR037094">
    <property type="entry name" value="Glyco_hydro_38_cen_sf"/>
</dbReference>
<dbReference type="Gene3D" id="3.20.110.10">
    <property type="entry name" value="Glycoside hydrolase 38, N terminal domain"/>
    <property type="match status" value="1"/>
</dbReference>
<evidence type="ECO:0000313" key="12">
    <source>
        <dbReference type="Proteomes" id="UP000001396"/>
    </source>
</evidence>
<gene>
    <name evidence="11" type="primary">manF</name>
    <name evidence="11" type="ORF">PPL_09924</name>
</gene>
<dbReference type="SMART" id="SM00872">
    <property type="entry name" value="Alpha-mann_mid"/>
    <property type="match status" value="1"/>
</dbReference>
<proteinExistence type="inferred from homology"/>
<dbReference type="SUPFAM" id="SSF88713">
    <property type="entry name" value="Glycoside hydrolase/deacetylase"/>
    <property type="match status" value="1"/>
</dbReference>
<comment type="catalytic activity">
    <reaction evidence="1">
        <text>Hydrolysis of terminal, non-reducing alpha-D-mannose residues in alpha-D-mannosides.</text>
        <dbReference type="EC" id="3.2.1.24"/>
    </reaction>
</comment>
<dbReference type="PANTHER" id="PTHR11607:SF68">
    <property type="entry name" value="ALPHA-MANNOSIDASE F"/>
    <property type="match status" value="1"/>
</dbReference>
<evidence type="ECO:0000256" key="3">
    <source>
        <dbReference type="ARBA" id="ARBA00009792"/>
    </source>
</evidence>
<comment type="similarity">
    <text evidence="3">Belongs to the glycosyl hydrolase 38 family.</text>
</comment>
<sequence length="955" mass="108725">MKIPLILIFTIFISLVYSQGFNYKSPVPNKYQNSYDPNVNITSPLTIHLICHSHCDSGWLKTFNDYFHDDVKYILDGIVENLVSDRSKKFIWSEVGFLEKWWQQTTPNKRSQIVNLVENGQLEFVGGGWVMNDEACPDINSIINQIAEGHQFLADTFNSTKLARPVNGWQIDPFGHNTVTPALLSAMGYKHLVLNRIGNEVKASMRSSNADLQFVWRGNPKTGINSDILAHVLDDHYSFPNSFQSYYVDPRSSFDILLREGDYKRKIYGSPIVMIPMGDDFQFKDAIAQFNQIDSAIAFSKILQLKENSKVIIKYSTLRDYFAELQDHVSSTNHQFNQYVGDFYPYGRKGDWWTGYFTTRPGVKGLARSAQTDYRVAQMLSVYNNNNELSELLRDANRNISVVQHHDGITGTSKQEVIEDYTFRLHDAIKKIGIASSGSIRSLAKISDTYKISSIQNQPIDLQFKLTPIVLVNSLGWNKVDVQSIQINYQQVSPTATQCPVKLMLDSERETDYDCVVLSSNSSVIVELSFRTQVEPLGMTTVFINNEPSSKVKIIRPIVETTQLDIQVRPELKLIFDPITRLLSKVEMNGAAGYRAHTVEDCQHTMKYYYDIGGAYSFVPKNTEAALPKPIVHSSIIPGKFKQVYMTTTSTSKSSFQDLTIAYTIKNSGDNIQDGKFTVDYHIHGENNEDIVSRFITDMPSSQYYTDNGMFLMKRESLPFNGEIAEYTFPTIAMTVLNDTKKTFVCYNDRTRGTSSPKKGEFEFYIHRALLQDDNKGLVEINRDVTWLNAKDQCYFTHGDGSSAANLRKNQLIFENRLHAFSINGQIELSNLNQFSISSKMISEQLPKNVHLLSFEKKGKNYLVRLMNIDDTNTVSLDLNIFIADFFNYQVVETDLTGLEYIDNIIPSPPNFPKTSKNIINGQAINNTPTKTNRISYYTVTMDPYEIKTFLLYTS</sequence>
<dbReference type="EC" id="3.2.1.24" evidence="4"/>
<dbReference type="STRING" id="670386.D3BPQ7"/>
<dbReference type="PANTHER" id="PTHR11607">
    <property type="entry name" value="ALPHA-MANNOSIDASE"/>
    <property type="match status" value="1"/>
</dbReference>
<keyword evidence="12" id="KW-1185">Reference proteome</keyword>
<dbReference type="SUPFAM" id="SSF74650">
    <property type="entry name" value="Galactose mutarotase-like"/>
    <property type="match status" value="1"/>
</dbReference>
<dbReference type="OMA" id="WHNENKV"/>
<dbReference type="InParanoid" id="D3BPQ7"/>
<comment type="caution">
    <text evidence="11">The sequence shown here is derived from an EMBL/GenBank/DDBJ whole genome shotgun (WGS) entry which is preliminary data.</text>
</comment>
<evidence type="ECO:0000256" key="4">
    <source>
        <dbReference type="ARBA" id="ARBA00012752"/>
    </source>
</evidence>
<dbReference type="GO" id="GO:0005764">
    <property type="term" value="C:lysosome"/>
    <property type="evidence" value="ECO:0007669"/>
    <property type="project" value="TreeGrafter"/>
</dbReference>
<dbReference type="SUPFAM" id="SSF88688">
    <property type="entry name" value="Families 57/38 glycoside transferase middle domain"/>
    <property type="match status" value="1"/>
</dbReference>
<reference evidence="11 12" key="1">
    <citation type="journal article" date="2011" name="Genome Res.">
        <title>Phylogeny-wide analysis of social amoeba genomes highlights ancient origins for complex intercellular communication.</title>
        <authorList>
            <person name="Heidel A.J."/>
            <person name="Lawal H.M."/>
            <person name="Felder M."/>
            <person name="Schilde C."/>
            <person name="Helps N.R."/>
            <person name="Tunggal B."/>
            <person name="Rivero F."/>
            <person name="John U."/>
            <person name="Schleicher M."/>
            <person name="Eichinger L."/>
            <person name="Platzer M."/>
            <person name="Noegel A.A."/>
            <person name="Schaap P."/>
            <person name="Gloeckner G."/>
        </authorList>
    </citation>
    <scope>NUCLEOTIDE SEQUENCE [LARGE SCALE GENOMIC DNA]</scope>
    <source>
        <strain evidence="12">ATCC 26659 / Pp 5 / PN500</strain>
    </source>
</reference>
<keyword evidence="8" id="KW-0326">Glycosidase</keyword>
<dbReference type="EMBL" id="ADBJ01000045">
    <property type="protein sequence ID" value="EFA76619.1"/>
    <property type="molecule type" value="Genomic_DNA"/>
</dbReference>
<evidence type="ECO:0000259" key="10">
    <source>
        <dbReference type="SMART" id="SM00872"/>
    </source>
</evidence>
<organism evidence="11 12">
    <name type="scientific">Heterostelium pallidum (strain ATCC 26659 / Pp 5 / PN500)</name>
    <name type="common">Cellular slime mold</name>
    <name type="synonym">Polysphondylium pallidum</name>
    <dbReference type="NCBI Taxonomy" id="670386"/>
    <lineage>
        <taxon>Eukaryota</taxon>
        <taxon>Amoebozoa</taxon>
        <taxon>Evosea</taxon>
        <taxon>Eumycetozoa</taxon>
        <taxon>Dictyostelia</taxon>
        <taxon>Acytosteliales</taxon>
        <taxon>Acytosteliaceae</taxon>
        <taxon>Heterostelium</taxon>
    </lineage>
</organism>
<dbReference type="GO" id="GO:0046872">
    <property type="term" value="F:metal ion binding"/>
    <property type="evidence" value="ECO:0007669"/>
    <property type="project" value="UniProtKB-KW"/>
</dbReference>
<dbReference type="Pfam" id="PF09261">
    <property type="entry name" value="Alpha-mann_mid"/>
    <property type="match status" value="1"/>
</dbReference>
<comment type="cofactor">
    <cofactor evidence="2">
        <name>Zn(2+)</name>
        <dbReference type="ChEBI" id="CHEBI:29105"/>
    </cofactor>
</comment>
<feature type="signal peptide" evidence="9">
    <location>
        <begin position="1"/>
        <end position="18"/>
    </location>
</feature>
<dbReference type="GO" id="GO:0006013">
    <property type="term" value="P:mannose metabolic process"/>
    <property type="evidence" value="ECO:0007669"/>
    <property type="project" value="InterPro"/>
</dbReference>
<dbReference type="Gene3D" id="2.70.98.30">
    <property type="entry name" value="Golgi alpha-mannosidase II, domain 4"/>
    <property type="match status" value="1"/>
</dbReference>
<keyword evidence="7" id="KW-0862">Zinc</keyword>
<evidence type="ECO:0000256" key="1">
    <source>
        <dbReference type="ARBA" id="ARBA00000365"/>
    </source>
</evidence>
<dbReference type="GeneID" id="31365396"/>
<dbReference type="GO" id="GO:0004559">
    <property type="term" value="F:alpha-mannosidase activity"/>
    <property type="evidence" value="ECO:0007669"/>
    <property type="project" value="UniProtKB-EC"/>
</dbReference>
<evidence type="ECO:0000256" key="7">
    <source>
        <dbReference type="ARBA" id="ARBA00022833"/>
    </source>
</evidence>
<evidence type="ECO:0000256" key="9">
    <source>
        <dbReference type="SAM" id="SignalP"/>
    </source>
</evidence>
<dbReference type="InterPro" id="IPR011682">
    <property type="entry name" value="Glyco_hydro_38_C"/>
</dbReference>
<feature type="chain" id="PRO_5003041443" description="alpha-mannosidase" evidence="9">
    <location>
        <begin position="19"/>
        <end position="955"/>
    </location>
</feature>
<feature type="domain" description="Glycoside hydrolase family 38 central" evidence="10">
    <location>
        <begin position="351"/>
        <end position="425"/>
    </location>
</feature>
<name>D3BPQ7_HETP5</name>
<protein>
    <recommendedName>
        <fullName evidence="4">alpha-mannosidase</fullName>
        <ecNumber evidence="4">3.2.1.24</ecNumber>
    </recommendedName>
</protein>
<dbReference type="AlphaFoldDB" id="D3BPQ7"/>
<dbReference type="GO" id="GO:0030246">
    <property type="term" value="F:carbohydrate binding"/>
    <property type="evidence" value="ECO:0007669"/>
    <property type="project" value="InterPro"/>
</dbReference>
<dbReference type="Pfam" id="PF01074">
    <property type="entry name" value="Glyco_hydro_38N"/>
    <property type="match status" value="1"/>
</dbReference>
<dbReference type="Gene3D" id="2.60.40.1360">
    <property type="match status" value="1"/>
</dbReference>
<dbReference type="InterPro" id="IPR000602">
    <property type="entry name" value="Glyco_hydro_38_N"/>
</dbReference>
<evidence type="ECO:0000256" key="6">
    <source>
        <dbReference type="ARBA" id="ARBA00022801"/>
    </source>
</evidence>
<dbReference type="InterPro" id="IPR015341">
    <property type="entry name" value="Glyco_hydro_38_cen"/>
</dbReference>
<evidence type="ECO:0000256" key="8">
    <source>
        <dbReference type="ARBA" id="ARBA00023295"/>
    </source>
</evidence>
<keyword evidence="6" id="KW-0378">Hydrolase</keyword>
<dbReference type="Proteomes" id="UP000001396">
    <property type="component" value="Unassembled WGS sequence"/>
</dbReference>
<dbReference type="Pfam" id="PF07748">
    <property type="entry name" value="Glyco_hydro_38C"/>
    <property type="match status" value="1"/>
</dbReference>
<evidence type="ECO:0000313" key="11">
    <source>
        <dbReference type="EMBL" id="EFA76619.1"/>
    </source>
</evidence>
<evidence type="ECO:0000256" key="2">
    <source>
        <dbReference type="ARBA" id="ARBA00001947"/>
    </source>
</evidence>
<dbReference type="InterPro" id="IPR027291">
    <property type="entry name" value="Glyco_hydro_38_N_sf"/>
</dbReference>
<dbReference type="InterPro" id="IPR050843">
    <property type="entry name" value="Glycosyl_Hydrlase_38"/>
</dbReference>
<dbReference type="RefSeq" id="XP_020428751.1">
    <property type="nucleotide sequence ID" value="XM_020580711.1"/>
</dbReference>
<dbReference type="InterPro" id="IPR011013">
    <property type="entry name" value="Gal_mutarotase_sf_dom"/>
</dbReference>
<accession>D3BPQ7</accession>
<dbReference type="Gene3D" id="1.20.1270.50">
    <property type="entry name" value="Glycoside hydrolase family 38, central domain"/>
    <property type="match status" value="1"/>
</dbReference>
<keyword evidence="5" id="KW-0479">Metal-binding</keyword>
<evidence type="ECO:0000256" key="5">
    <source>
        <dbReference type="ARBA" id="ARBA00022723"/>
    </source>
</evidence>
<dbReference type="CDD" id="cd00451">
    <property type="entry name" value="GH38N_AMII_euk"/>
    <property type="match status" value="1"/>
</dbReference>